<keyword evidence="1" id="KW-0067">ATP-binding</keyword>
<sequence>MEIYRAACNSIHFRLIGGSSTYDHGRFVYKNHIDGIPFITDSSDDSFINDFNAILEHYHIDYIYPSMDGVVYKLAEFSQRLAATLIAPDFFTTSVCRSKRKTYDLFKHILVVPKEYMSPDEVESFPVFLKPDVGQGSAGTQVARDMDQLKFYLKQNPSLMILEYLPGKEYTVDCFTNRAGRLVFVGGRDRKRIKSGISINATQAYHDQFFFVAEKINSLLHQKGGWFFQLKENARGELSLLEVAARIAGTSTFFRGKGINLPLLTMFTFNGQQIDDVLENKYDLELDRALYNRFRIDLKYSHVYLDYDDTVVIDGQVNPLMIAFIFQCLNEQIPVHLITKHEKDIQAELEQKRLTHLFDEIIHLQRSEEKYVRIQERDAIFIDDSYNERRKVFENKGIPVFDTHMLECLLK</sequence>
<dbReference type="GO" id="GO:0005524">
    <property type="term" value="F:ATP binding"/>
    <property type="evidence" value="ECO:0007669"/>
    <property type="project" value="UniProtKB-UniRule"/>
</dbReference>
<dbReference type="Pfam" id="PF15632">
    <property type="entry name" value="ATPgrasp_Ter"/>
    <property type="match status" value="1"/>
</dbReference>
<accession>A0A3G1L1T3</accession>
<evidence type="ECO:0000313" key="3">
    <source>
        <dbReference type="EMBL" id="ATW28604.1"/>
    </source>
</evidence>
<evidence type="ECO:0000259" key="2">
    <source>
        <dbReference type="PROSITE" id="PS50975"/>
    </source>
</evidence>
<evidence type="ECO:0000313" key="4">
    <source>
        <dbReference type="Proteomes" id="UP000323521"/>
    </source>
</evidence>
<proteinExistence type="predicted"/>
<gene>
    <name evidence="3" type="ORF">DCMF_13730</name>
</gene>
<dbReference type="SUPFAM" id="SSF56059">
    <property type="entry name" value="Glutathione synthetase ATP-binding domain-like"/>
    <property type="match status" value="1"/>
</dbReference>
<dbReference type="GO" id="GO:0046872">
    <property type="term" value="F:metal ion binding"/>
    <property type="evidence" value="ECO:0007669"/>
    <property type="project" value="InterPro"/>
</dbReference>
<name>A0A3G1L1T3_FORW1</name>
<protein>
    <recommendedName>
        <fullName evidence="2">ATP-grasp domain-containing protein</fullName>
    </recommendedName>
</protein>
<keyword evidence="1" id="KW-0547">Nucleotide-binding</keyword>
<keyword evidence="4" id="KW-1185">Reference proteome</keyword>
<dbReference type="Gene3D" id="3.30.470.20">
    <property type="entry name" value="ATP-grasp fold, B domain"/>
    <property type="match status" value="1"/>
</dbReference>
<dbReference type="Proteomes" id="UP000323521">
    <property type="component" value="Chromosome"/>
</dbReference>
<dbReference type="AlphaFoldDB" id="A0A3G1L1T3"/>
<dbReference type="InterPro" id="IPR011761">
    <property type="entry name" value="ATP-grasp"/>
</dbReference>
<evidence type="ECO:0000256" key="1">
    <source>
        <dbReference type="PROSITE-ProRule" id="PRU00409"/>
    </source>
</evidence>
<feature type="domain" description="ATP-grasp" evidence="2">
    <location>
        <begin position="100"/>
        <end position="270"/>
    </location>
</feature>
<dbReference type="Gene3D" id="3.30.1490.20">
    <property type="entry name" value="ATP-grasp fold, A domain"/>
    <property type="match status" value="1"/>
</dbReference>
<dbReference type="KEGG" id="fwa:DCMF_13730"/>
<dbReference type="InterPro" id="IPR013815">
    <property type="entry name" value="ATP_grasp_subdomain_1"/>
</dbReference>
<reference evidence="3 4" key="1">
    <citation type="submission" date="2016-10" db="EMBL/GenBank/DDBJ databases">
        <title>Complete Genome Sequence of Peptococcaceae strain DCMF.</title>
        <authorList>
            <person name="Edwards R.J."/>
            <person name="Holland S.I."/>
            <person name="Deshpande N.P."/>
            <person name="Wong Y.K."/>
            <person name="Ertan H."/>
            <person name="Manefield M."/>
            <person name="Russell T.L."/>
            <person name="Lee M.J."/>
        </authorList>
    </citation>
    <scope>NUCLEOTIDE SEQUENCE [LARGE SCALE GENOMIC DNA]</scope>
    <source>
        <strain evidence="3 4">DCMF</strain>
    </source>
</reference>
<dbReference type="PROSITE" id="PS50975">
    <property type="entry name" value="ATP_GRASP"/>
    <property type="match status" value="1"/>
</dbReference>
<organism evidence="3 4">
    <name type="scientific">Formimonas warabiya</name>
    <dbReference type="NCBI Taxonomy" id="1761012"/>
    <lineage>
        <taxon>Bacteria</taxon>
        <taxon>Bacillati</taxon>
        <taxon>Bacillota</taxon>
        <taxon>Clostridia</taxon>
        <taxon>Eubacteriales</taxon>
        <taxon>Peptococcaceae</taxon>
        <taxon>Candidatus Formimonas</taxon>
    </lineage>
</organism>
<dbReference type="EMBL" id="CP017634">
    <property type="protein sequence ID" value="ATW28604.1"/>
    <property type="molecule type" value="Genomic_DNA"/>
</dbReference>